<dbReference type="NCBIfam" id="NF011657">
    <property type="entry name" value="PRK15076.1"/>
    <property type="match status" value="1"/>
</dbReference>
<dbReference type="InterPro" id="IPR036291">
    <property type="entry name" value="NAD(P)-bd_dom_sf"/>
</dbReference>
<protein>
    <submittedName>
        <fullName evidence="15">Alpha-galactosidase</fullName>
    </submittedName>
</protein>
<evidence type="ECO:0000256" key="11">
    <source>
        <dbReference type="PIRSR" id="PIRSR601088-3"/>
    </source>
</evidence>
<dbReference type="InterPro" id="IPR022616">
    <property type="entry name" value="Glyco_hydro_4_C"/>
</dbReference>
<feature type="binding site" evidence="11">
    <location>
        <position position="198"/>
    </location>
    <ligand>
        <name>Mn(2+)</name>
        <dbReference type="ChEBI" id="CHEBI:29035"/>
    </ligand>
</feature>
<dbReference type="GO" id="GO:0005975">
    <property type="term" value="P:carbohydrate metabolic process"/>
    <property type="evidence" value="ECO:0007669"/>
    <property type="project" value="InterPro"/>
</dbReference>
<accession>A0A1M5DIG2</accession>
<comment type="cofactor">
    <cofactor evidence="1">
        <name>Mn(2+)</name>
        <dbReference type="ChEBI" id="CHEBI:29035"/>
    </cofactor>
</comment>
<evidence type="ECO:0000256" key="13">
    <source>
        <dbReference type="RuleBase" id="RU361152"/>
    </source>
</evidence>
<keyword evidence="11" id="KW-0533">Nickel</keyword>
<dbReference type="PRINTS" id="PR00732">
    <property type="entry name" value="GLHYDRLASE4"/>
</dbReference>
<evidence type="ECO:0000313" key="16">
    <source>
        <dbReference type="Proteomes" id="UP000184088"/>
    </source>
</evidence>
<evidence type="ECO:0000256" key="2">
    <source>
        <dbReference type="ARBA" id="ARBA00010141"/>
    </source>
</evidence>
<dbReference type="PANTHER" id="PTHR32092:SF6">
    <property type="entry name" value="ALPHA-GALACTOSIDASE"/>
    <property type="match status" value="1"/>
</dbReference>
<dbReference type="InterPro" id="IPR001088">
    <property type="entry name" value="Glyco_hydro_4"/>
</dbReference>
<dbReference type="EMBL" id="FQVH01000036">
    <property type="protein sequence ID" value="SHF66773.1"/>
    <property type="molecule type" value="Genomic_DNA"/>
</dbReference>
<comment type="subunit">
    <text evidence="3">Homotetramer.</text>
</comment>
<keyword evidence="16" id="KW-1185">Reference proteome</keyword>
<evidence type="ECO:0000256" key="7">
    <source>
        <dbReference type="ARBA" id="ARBA00023211"/>
    </source>
</evidence>
<keyword evidence="5 13" id="KW-0378">Hydrolase</keyword>
<keyword evidence="11" id="KW-0170">Cobalt</keyword>
<evidence type="ECO:0000256" key="6">
    <source>
        <dbReference type="ARBA" id="ARBA00023027"/>
    </source>
</evidence>
<keyword evidence="8" id="KW-0119">Carbohydrate metabolism</keyword>
<evidence type="ECO:0000256" key="12">
    <source>
        <dbReference type="PIRSR" id="PIRSR601088-4"/>
    </source>
</evidence>
<feature type="domain" description="Glycosyl hydrolase family 4 C-terminal" evidence="14">
    <location>
        <begin position="194"/>
        <end position="409"/>
    </location>
</feature>
<evidence type="ECO:0000256" key="3">
    <source>
        <dbReference type="ARBA" id="ARBA00011881"/>
    </source>
</evidence>
<evidence type="ECO:0000256" key="8">
    <source>
        <dbReference type="ARBA" id="ARBA00023277"/>
    </source>
</evidence>
<dbReference type="SUPFAM" id="SSF56327">
    <property type="entry name" value="LDH C-terminal domain-like"/>
    <property type="match status" value="1"/>
</dbReference>
<feature type="binding site" evidence="10">
    <location>
        <position position="147"/>
    </location>
    <ligand>
        <name>substrate</name>
    </ligand>
</feature>
<evidence type="ECO:0000256" key="5">
    <source>
        <dbReference type="ARBA" id="ARBA00022801"/>
    </source>
</evidence>
<keyword evidence="4 11" id="KW-0479">Metal-binding</keyword>
<evidence type="ECO:0000256" key="4">
    <source>
        <dbReference type="ARBA" id="ARBA00022723"/>
    </source>
</evidence>
<dbReference type="GO" id="GO:0004553">
    <property type="term" value="F:hydrolase activity, hydrolyzing O-glycosyl compounds"/>
    <property type="evidence" value="ECO:0007669"/>
    <property type="project" value="InterPro"/>
</dbReference>
<dbReference type="Pfam" id="PF11975">
    <property type="entry name" value="Glyco_hydro_4C"/>
    <property type="match status" value="1"/>
</dbReference>
<feature type="binding site" evidence="11">
    <location>
        <position position="168"/>
    </location>
    <ligand>
        <name>Mn(2+)</name>
        <dbReference type="ChEBI" id="CHEBI:29035"/>
    </ligand>
</feature>
<dbReference type="Gene3D" id="3.90.1820.10">
    <property type="entry name" value="AglA-like glucosidase"/>
    <property type="match status" value="1"/>
</dbReference>
<dbReference type="InterPro" id="IPR053715">
    <property type="entry name" value="GH4_Enzyme_sf"/>
</dbReference>
<dbReference type="OrthoDB" id="9808275at2"/>
<gene>
    <name evidence="15" type="ORF">SAMN02746089_02348</name>
</gene>
<evidence type="ECO:0000256" key="1">
    <source>
        <dbReference type="ARBA" id="ARBA00001936"/>
    </source>
</evidence>
<dbReference type="Proteomes" id="UP000184088">
    <property type="component" value="Unassembled WGS sequence"/>
</dbReference>
<reference evidence="15 16" key="1">
    <citation type="submission" date="2016-11" db="EMBL/GenBank/DDBJ databases">
        <authorList>
            <person name="Jaros S."/>
            <person name="Januszkiewicz K."/>
            <person name="Wedrychowicz H."/>
        </authorList>
    </citation>
    <scope>NUCLEOTIDE SEQUENCE [LARGE SCALE GENOMIC DNA]</scope>
    <source>
        <strain evidence="15 16">DSM 17918</strain>
    </source>
</reference>
<keyword evidence="9 13" id="KW-0326">Glycosidase</keyword>
<dbReference type="CDD" id="cd05297">
    <property type="entry name" value="GH4_alpha_glucosidase_galactosidase"/>
    <property type="match status" value="1"/>
</dbReference>
<sequence>MAKIAMIGAGSIVFAKNIMVDILSFPELSDSTIALMDIDPKRLSMISRLADKLVKQEGYKATIISTLDRREALKDADYVITMIQAGGLEAYQLDIEIPLKYGVKQAVGDTLGPGGVFRFLRTAAVFKGIAQDMEELCPDALWINYVNPMAMNCWYINRISNIKNVGLCHSVQGTSEWLAQIIGAPYEEISFISAGINHMAWFLEFKWNGKDAYPLIKEKYNDPDIYKKDVTKFEFLKHFGYYVTESSHHMSEYVPYFRKFDHWIEKIHKDANWNDDGVYNGMYLKCCQNAAARFDSDMEKLINAEKVEVKRTHEYGAYIIHSMETGVPRVIYGNVDNKGLITNLPQGCCVEVPCLVDKNGIQPTVIGDLPPQLAALNRTNINVQELAVMGAITGNKEYIYQAVMMDPLTSAVLDMDQIRSMVSEMFAAEEKWILPMK</sequence>
<evidence type="ECO:0000259" key="14">
    <source>
        <dbReference type="Pfam" id="PF11975"/>
    </source>
</evidence>
<dbReference type="SUPFAM" id="SSF51735">
    <property type="entry name" value="NAD(P)-binding Rossmann-fold domains"/>
    <property type="match status" value="1"/>
</dbReference>
<dbReference type="STRING" id="1121256.SAMN02746089_02348"/>
<comment type="cofactor">
    <cofactor evidence="13">
        <name>NAD(+)</name>
        <dbReference type="ChEBI" id="CHEBI:57540"/>
    </cofactor>
    <text evidence="13">Binds 1 NAD(+) per subunit.</text>
</comment>
<keyword evidence="6 13" id="KW-0520">NAD</keyword>
<keyword evidence="7 11" id="KW-0464">Manganese</keyword>
<feature type="site" description="Increases basicity of active site Tyr" evidence="12">
    <location>
        <position position="109"/>
    </location>
</feature>
<dbReference type="PANTHER" id="PTHR32092">
    <property type="entry name" value="6-PHOSPHO-BETA-GLUCOSIDASE-RELATED"/>
    <property type="match status" value="1"/>
</dbReference>
<dbReference type="GO" id="GO:0046872">
    <property type="term" value="F:metal ion binding"/>
    <property type="evidence" value="ECO:0007669"/>
    <property type="project" value="UniProtKB-KW"/>
</dbReference>
<evidence type="ECO:0000256" key="9">
    <source>
        <dbReference type="ARBA" id="ARBA00023295"/>
    </source>
</evidence>
<dbReference type="RefSeq" id="WP_073345622.1">
    <property type="nucleotide sequence ID" value="NZ_FQVH01000036.1"/>
</dbReference>
<dbReference type="Pfam" id="PF02056">
    <property type="entry name" value="Glyco_hydro_4"/>
    <property type="match status" value="1"/>
</dbReference>
<dbReference type="AlphaFoldDB" id="A0A1M5DIG2"/>
<evidence type="ECO:0000313" key="15">
    <source>
        <dbReference type="EMBL" id="SHF66773.1"/>
    </source>
</evidence>
<proteinExistence type="inferred from homology"/>
<comment type="similarity">
    <text evidence="2 13">Belongs to the glycosyl hydrolase 4 family.</text>
</comment>
<organism evidence="15 16">
    <name type="scientific">Caldanaerobius fijiensis DSM 17918</name>
    <dbReference type="NCBI Taxonomy" id="1121256"/>
    <lineage>
        <taxon>Bacteria</taxon>
        <taxon>Bacillati</taxon>
        <taxon>Bacillota</taxon>
        <taxon>Clostridia</taxon>
        <taxon>Thermoanaerobacterales</taxon>
        <taxon>Thermoanaerobacteraceae</taxon>
        <taxon>Caldanaerobius</taxon>
    </lineage>
</organism>
<evidence type="ECO:0000256" key="10">
    <source>
        <dbReference type="PIRSR" id="PIRSR601088-2"/>
    </source>
</evidence>
<name>A0A1M5DIG2_9THEO</name>
<dbReference type="GO" id="GO:0016616">
    <property type="term" value="F:oxidoreductase activity, acting on the CH-OH group of donors, NAD or NADP as acceptor"/>
    <property type="evidence" value="ECO:0007669"/>
    <property type="project" value="InterPro"/>
</dbReference>
<keyword evidence="11" id="KW-0408">Iron</keyword>
<dbReference type="InterPro" id="IPR015955">
    <property type="entry name" value="Lactate_DH/Glyco_Ohase_4_C"/>
</dbReference>